<organism evidence="1">
    <name type="scientific">Rhizophora mucronata</name>
    <name type="common">Asiatic mangrove</name>
    <dbReference type="NCBI Taxonomy" id="61149"/>
    <lineage>
        <taxon>Eukaryota</taxon>
        <taxon>Viridiplantae</taxon>
        <taxon>Streptophyta</taxon>
        <taxon>Embryophyta</taxon>
        <taxon>Tracheophyta</taxon>
        <taxon>Spermatophyta</taxon>
        <taxon>Magnoliopsida</taxon>
        <taxon>eudicotyledons</taxon>
        <taxon>Gunneridae</taxon>
        <taxon>Pentapetalae</taxon>
        <taxon>rosids</taxon>
        <taxon>fabids</taxon>
        <taxon>Malpighiales</taxon>
        <taxon>Rhizophoraceae</taxon>
        <taxon>Rhizophora</taxon>
    </lineage>
</organism>
<dbReference type="EMBL" id="GGEC01039132">
    <property type="protein sequence ID" value="MBX19616.1"/>
    <property type="molecule type" value="Transcribed_RNA"/>
</dbReference>
<sequence length="51" mass="5593">MCLSLSPSHLQVGLSAPRCYSLKAYWRCEAGGVVVFRVNVRQVVLLCVLLG</sequence>
<dbReference type="AlphaFoldDB" id="A0A2P2LNS2"/>
<accession>A0A2P2LNS2</accession>
<evidence type="ECO:0000313" key="1">
    <source>
        <dbReference type="EMBL" id="MBX19616.1"/>
    </source>
</evidence>
<protein>
    <submittedName>
        <fullName evidence="1">Uncharacterized protein</fullName>
    </submittedName>
</protein>
<reference evidence="1" key="1">
    <citation type="submission" date="2018-02" db="EMBL/GenBank/DDBJ databases">
        <title>Rhizophora mucronata_Transcriptome.</title>
        <authorList>
            <person name="Meera S.P."/>
            <person name="Sreeshan A."/>
            <person name="Augustine A."/>
        </authorList>
    </citation>
    <scope>NUCLEOTIDE SEQUENCE</scope>
    <source>
        <tissue evidence="1">Leaf</tissue>
    </source>
</reference>
<name>A0A2P2LNS2_RHIMU</name>
<proteinExistence type="predicted"/>